<reference evidence="1 2" key="1">
    <citation type="journal article" date="2017" name="Mol. Biol. Evol.">
        <title>The 4-celled Tetrabaena socialis nuclear genome reveals the essential components for genetic control of cell number at the origin of multicellularity in the volvocine lineage.</title>
        <authorList>
            <person name="Featherston J."/>
            <person name="Arakaki Y."/>
            <person name="Hanschen E.R."/>
            <person name="Ferris P.J."/>
            <person name="Michod R.E."/>
            <person name="Olson B.J.S.C."/>
            <person name="Nozaki H."/>
            <person name="Durand P.M."/>
        </authorList>
    </citation>
    <scope>NUCLEOTIDE SEQUENCE [LARGE SCALE GENOMIC DNA]</scope>
    <source>
        <strain evidence="1 2">NIES-571</strain>
    </source>
</reference>
<evidence type="ECO:0000313" key="1">
    <source>
        <dbReference type="EMBL" id="PNH12190.1"/>
    </source>
</evidence>
<accession>A0A2J8AI55</accession>
<dbReference type="AlphaFoldDB" id="A0A2J8AI55"/>
<sequence>MPLVRVSPCPTREQQEGKASCGCCFGAPLRPPYFARKAVWKAASAATTSTMSSSEGRKVVRKWKVPSAWPKPLPGTTTMPVVPLSPPSFRFAEWGSFIIKLKGQSLIRPLGKGIISRRIQSAEEGLGDANTETGSSVGAGVRQVLPREKRLFWMALMGAAGHWILACGDTAAALRLIGYGSWGGRGRRLGGRQLAAARGPRGPTNAACTIASVSILGISPFRSPPAASPSGLGPTCIAVHPYQGGAPTSISQSMTAIEYMSCSGARGLALVQAHD</sequence>
<dbReference type="Proteomes" id="UP000236333">
    <property type="component" value="Unassembled WGS sequence"/>
</dbReference>
<protein>
    <submittedName>
        <fullName evidence="1">Uncharacterized protein</fullName>
    </submittedName>
</protein>
<comment type="caution">
    <text evidence="1">The sequence shown here is derived from an EMBL/GenBank/DDBJ whole genome shotgun (WGS) entry which is preliminary data.</text>
</comment>
<keyword evidence="2" id="KW-1185">Reference proteome</keyword>
<dbReference type="EMBL" id="PGGS01000013">
    <property type="protein sequence ID" value="PNH12190.1"/>
    <property type="molecule type" value="Genomic_DNA"/>
</dbReference>
<gene>
    <name evidence="1" type="ORF">TSOC_000888</name>
</gene>
<proteinExistence type="predicted"/>
<organism evidence="1 2">
    <name type="scientific">Tetrabaena socialis</name>
    <dbReference type="NCBI Taxonomy" id="47790"/>
    <lineage>
        <taxon>Eukaryota</taxon>
        <taxon>Viridiplantae</taxon>
        <taxon>Chlorophyta</taxon>
        <taxon>core chlorophytes</taxon>
        <taxon>Chlorophyceae</taxon>
        <taxon>CS clade</taxon>
        <taxon>Chlamydomonadales</taxon>
        <taxon>Tetrabaenaceae</taxon>
        <taxon>Tetrabaena</taxon>
    </lineage>
</organism>
<name>A0A2J8AI55_9CHLO</name>
<dbReference type="OrthoDB" id="2151161at2759"/>
<evidence type="ECO:0000313" key="2">
    <source>
        <dbReference type="Proteomes" id="UP000236333"/>
    </source>
</evidence>